<dbReference type="PROSITE" id="PS51257">
    <property type="entry name" value="PROKAR_LIPOPROTEIN"/>
    <property type="match status" value="1"/>
</dbReference>
<accession>A0A9D9IDX3</accession>
<sequence>MKRKIHIAMSALCLLWATSCEVEFDFRGLDSDPLFLIDGYVKTDPSEPGTGSFQMYLYGVPSAAGKREFDEEARCTLKIYRNSELIDTKDYITIKDFFGLIADSYPAEEGDEFTVTAESGGFPTASSGTVIPRKPAEVQAEGSIDGDNLRIRFSITDNAGSEDAYAVCFRTESSFTRPDDNYSGAGLELTFGNTPESSFMDVGPFDVTWEDGYRYYGIYDDTFEGGRKEFEVTAPLPSIDVGKKLYLRVEVQSVSPERLRYETACIDKANNALGFIGLAPVTFAYTNVAGGAGCFSGGYSFFTDWTPVTGQ</sequence>
<reference evidence="1" key="1">
    <citation type="submission" date="2020-10" db="EMBL/GenBank/DDBJ databases">
        <authorList>
            <person name="Gilroy R."/>
        </authorList>
    </citation>
    <scope>NUCLEOTIDE SEQUENCE</scope>
    <source>
        <strain evidence="1">B2-22910</strain>
    </source>
</reference>
<reference evidence="1" key="2">
    <citation type="journal article" date="2021" name="PeerJ">
        <title>Extensive microbial diversity within the chicken gut microbiome revealed by metagenomics and culture.</title>
        <authorList>
            <person name="Gilroy R."/>
            <person name="Ravi A."/>
            <person name="Getino M."/>
            <person name="Pursley I."/>
            <person name="Horton D.L."/>
            <person name="Alikhan N.F."/>
            <person name="Baker D."/>
            <person name="Gharbi K."/>
            <person name="Hall N."/>
            <person name="Watson M."/>
            <person name="Adriaenssens E.M."/>
            <person name="Foster-Nyarko E."/>
            <person name="Jarju S."/>
            <person name="Secka A."/>
            <person name="Antonio M."/>
            <person name="Oren A."/>
            <person name="Chaudhuri R.R."/>
            <person name="La Ragione R."/>
            <person name="Hildebrand F."/>
            <person name="Pallen M.J."/>
        </authorList>
    </citation>
    <scope>NUCLEOTIDE SEQUENCE</scope>
    <source>
        <strain evidence="1">B2-22910</strain>
    </source>
</reference>
<proteinExistence type="predicted"/>
<comment type="caution">
    <text evidence="1">The sequence shown here is derived from an EMBL/GenBank/DDBJ whole genome shotgun (WGS) entry which is preliminary data.</text>
</comment>
<evidence type="ECO:0000313" key="2">
    <source>
        <dbReference type="Proteomes" id="UP000823603"/>
    </source>
</evidence>
<dbReference type="Proteomes" id="UP000823603">
    <property type="component" value="Unassembled WGS sequence"/>
</dbReference>
<protein>
    <submittedName>
        <fullName evidence="1">DUF4249 family protein</fullName>
    </submittedName>
</protein>
<organism evidence="1 2">
    <name type="scientific">Candidatus Cryptobacteroides faecavium</name>
    <dbReference type="NCBI Taxonomy" id="2840762"/>
    <lineage>
        <taxon>Bacteria</taxon>
        <taxon>Pseudomonadati</taxon>
        <taxon>Bacteroidota</taxon>
        <taxon>Bacteroidia</taxon>
        <taxon>Bacteroidales</taxon>
        <taxon>Candidatus Cryptobacteroides</taxon>
    </lineage>
</organism>
<evidence type="ECO:0000313" key="1">
    <source>
        <dbReference type="EMBL" id="MBO8470460.1"/>
    </source>
</evidence>
<name>A0A9D9IDX3_9BACT</name>
<dbReference type="EMBL" id="JADIMB010000021">
    <property type="protein sequence ID" value="MBO8470460.1"/>
    <property type="molecule type" value="Genomic_DNA"/>
</dbReference>
<dbReference type="AlphaFoldDB" id="A0A9D9IDX3"/>
<gene>
    <name evidence="1" type="ORF">IAB82_01550</name>
</gene>